<evidence type="ECO:0000313" key="1">
    <source>
        <dbReference type="EMBL" id="KAI5668963.1"/>
    </source>
</evidence>
<comment type="caution">
    <text evidence="1">The sequence shown here is derived from an EMBL/GenBank/DDBJ whole genome shotgun (WGS) entry which is preliminary data.</text>
</comment>
<dbReference type="EMBL" id="CM044704">
    <property type="protein sequence ID" value="KAI5668963.1"/>
    <property type="molecule type" value="Genomic_DNA"/>
</dbReference>
<name>A0ACC0B8T9_CATRO</name>
<reference evidence="2" key="1">
    <citation type="journal article" date="2023" name="Nat. Plants">
        <title>Single-cell RNA sequencing provides a high-resolution roadmap for understanding the multicellular compartmentation of specialized metabolism.</title>
        <authorList>
            <person name="Sun S."/>
            <person name="Shen X."/>
            <person name="Li Y."/>
            <person name="Li Y."/>
            <person name="Wang S."/>
            <person name="Li R."/>
            <person name="Zhang H."/>
            <person name="Shen G."/>
            <person name="Guo B."/>
            <person name="Wei J."/>
            <person name="Xu J."/>
            <person name="St-Pierre B."/>
            <person name="Chen S."/>
            <person name="Sun C."/>
        </authorList>
    </citation>
    <scope>NUCLEOTIDE SEQUENCE [LARGE SCALE GENOMIC DNA]</scope>
</reference>
<protein>
    <submittedName>
        <fullName evidence="1">Uncharacterized protein</fullName>
    </submittedName>
</protein>
<gene>
    <name evidence="1" type="ORF">M9H77_18816</name>
</gene>
<accession>A0ACC0B8T9</accession>
<organism evidence="1 2">
    <name type="scientific">Catharanthus roseus</name>
    <name type="common">Madagascar periwinkle</name>
    <name type="synonym">Vinca rosea</name>
    <dbReference type="NCBI Taxonomy" id="4058"/>
    <lineage>
        <taxon>Eukaryota</taxon>
        <taxon>Viridiplantae</taxon>
        <taxon>Streptophyta</taxon>
        <taxon>Embryophyta</taxon>
        <taxon>Tracheophyta</taxon>
        <taxon>Spermatophyta</taxon>
        <taxon>Magnoliopsida</taxon>
        <taxon>eudicotyledons</taxon>
        <taxon>Gunneridae</taxon>
        <taxon>Pentapetalae</taxon>
        <taxon>asterids</taxon>
        <taxon>lamiids</taxon>
        <taxon>Gentianales</taxon>
        <taxon>Apocynaceae</taxon>
        <taxon>Rauvolfioideae</taxon>
        <taxon>Vinceae</taxon>
        <taxon>Catharanthinae</taxon>
        <taxon>Catharanthus</taxon>
    </lineage>
</organism>
<evidence type="ECO:0000313" key="2">
    <source>
        <dbReference type="Proteomes" id="UP001060085"/>
    </source>
</evidence>
<keyword evidence="2" id="KW-1185">Reference proteome</keyword>
<sequence length="137" mass="14886">MAAVTVEIEIRGVATTAWEEGTEVGTQPLPMQLCYYLCSLVQPCPLTPSHLPWLLLHVRLLEPTSRLLEHQHHPGTSKASLVILGLESYKSATTTLGHYLARLGQSILLQPAGATNTTSSGPDQQYGNISRLIDSRA</sequence>
<proteinExistence type="predicted"/>
<dbReference type="Proteomes" id="UP001060085">
    <property type="component" value="Linkage Group LG04"/>
</dbReference>